<protein>
    <submittedName>
        <fullName evidence="1">Uncharacterized protein</fullName>
    </submittedName>
</protein>
<evidence type="ECO:0000313" key="2">
    <source>
        <dbReference type="Proteomes" id="UP000322234"/>
    </source>
</evidence>
<dbReference type="AlphaFoldDB" id="A0A6B0S0W1"/>
<gene>
    <name evidence="1" type="ORF">E5288_WYG018538</name>
</gene>
<dbReference type="Proteomes" id="UP000322234">
    <property type="component" value="Unassembled WGS sequence"/>
</dbReference>
<organism evidence="1 2">
    <name type="scientific">Bos mutus</name>
    <name type="common">wild yak</name>
    <dbReference type="NCBI Taxonomy" id="72004"/>
    <lineage>
        <taxon>Eukaryota</taxon>
        <taxon>Metazoa</taxon>
        <taxon>Chordata</taxon>
        <taxon>Craniata</taxon>
        <taxon>Vertebrata</taxon>
        <taxon>Euteleostomi</taxon>
        <taxon>Mammalia</taxon>
        <taxon>Eutheria</taxon>
        <taxon>Laurasiatheria</taxon>
        <taxon>Artiodactyla</taxon>
        <taxon>Ruminantia</taxon>
        <taxon>Pecora</taxon>
        <taxon>Bovidae</taxon>
        <taxon>Bovinae</taxon>
        <taxon>Bos</taxon>
    </lineage>
</organism>
<sequence length="86" mass="9423">MLVRLRSVFFQKRGYGGERYLWKPGCWTRGDQYMLFGLSWSLASALSPCPFPELVALAGTVHVISGCHILAVGATVVADPRGPRSI</sequence>
<comment type="caution">
    <text evidence="1">The sequence shown here is derived from an EMBL/GenBank/DDBJ whole genome shotgun (WGS) entry which is preliminary data.</text>
</comment>
<evidence type="ECO:0000313" key="1">
    <source>
        <dbReference type="EMBL" id="MXQ95111.1"/>
    </source>
</evidence>
<accession>A0A6B0S0W1</accession>
<dbReference type="EMBL" id="VBQZ03000127">
    <property type="protein sequence ID" value="MXQ95111.1"/>
    <property type="molecule type" value="Genomic_DNA"/>
</dbReference>
<keyword evidence="2" id="KW-1185">Reference proteome</keyword>
<proteinExistence type="predicted"/>
<name>A0A6B0S0W1_9CETA</name>
<reference evidence="1" key="1">
    <citation type="submission" date="2019-10" db="EMBL/GenBank/DDBJ databases">
        <title>The sequence and de novo assembly of the wild yak genome.</title>
        <authorList>
            <person name="Liu Y."/>
        </authorList>
    </citation>
    <scope>NUCLEOTIDE SEQUENCE [LARGE SCALE GENOMIC DNA]</scope>
    <source>
        <strain evidence="1">WY2019</strain>
    </source>
</reference>